<proteinExistence type="predicted"/>
<evidence type="ECO:0000313" key="7">
    <source>
        <dbReference type="Proteomes" id="UP000063063"/>
    </source>
</evidence>
<feature type="binding site" evidence="3">
    <location>
        <position position="858"/>
    </location>
    <ligand>
        <name>ATP</name>
        <dbReference type="ChEBI" id="CHEBI:30616"/>
    </ligand>
</feature>
<gene>
    <name evidence="6" type="ORF">LPMP_320840</name>
</gene>
<keyword evidence="6" id="KW-0808">Transferase</keyword>
<keyword evidence="6" id="KW-0418">Kinase</keyword>
<dbReference type="Proteomes" id="UP000063063">
    <property type="component" value="Chromosome 32"/>
</dbReference>
<dbReference type="InterPro" id="IPR051700">
    <property type="entry name" value="STE20_Ser-Thr_kinase"/>
</dbReference>
<dbReference type="EMBL" id="CP009401">
    <property type="protein sequence ID" value="AIO00971.1"/>
    <property type="molecule type" value="Genomic_DNA"/>
</dbReference>
<dbReference type="InterPro" id="IPR000719">
    <property type="entry name" value="Prot_kinase_dom"/>
</dbReference>
<evidence type="ECO:0000313" key="6">
    <source>
        <dbReference type="EMBL" id="AIO00971.1"/>
    </source>
</evidence>
<dbReference type="AlphaFoldDB" id="A0A088RYE4"/>
<dbReference type="PANTHER" id="PTHR47096">
    <property type="entry name" value="MISSHAPEN LIKE KINASE 1"/>
    <property type="match status" value="1"/>
</dbReference>
<keyword evidence="1 3" id="KW-0547">Nucleotide-binding</keyword>
<evidence type="ECO:0000256" key="2">
    <source>
        <dbReference type="ARBA" id="ARBA00022840"/>
    </source>
</evidence>
<dbReference type="InterPro" id="IPR011009">
    <property type="entry name" value="Kinase-like_dom_sf"/>
</dbReference>
<dbReference type="InterPro" id="IPR017441">
    <property type="entry name" value="Protein_kinase_ATP_BS"/>
</dbReference>
<dbReference type="VEuPathDB" id="TriTrypDB:LPAL13_320013400"/>
<evidence type="ECO:0000256" key="3">
    <source>
        <dbReference type="PROSITE-ProRule" id="PRU10141"/>
    </source>
</evidence>
<dbReference type="OrthoDB" id="346907at2759"/>
<organism evidence="6 7">
    <name type="scientific">Leishmania panamensis</name>
    <dbReference type="NCBI Taxonomy" id="5679"/>
    <lineage>
        <taxon>Eukaryota</taxon>
        <taxon>Discoba</taxon>
        <taxon>Euglenozoa</taxon>
        <taxon>Kinetoplastea</taxon>
        <taxon>Metakinetoplastina</taxon>
        <taxon>Trypanosomatida</taxon>
        <taxon>Trypanosomatidae</taxon>
        <taxon>Leishmaniinae</taxon>
        <taxon>Leishmania</taxon>
        <taxon>Leishmania guyanensis species complex</taxon>
    </lineage>
</organism>
<dbReference type="RefSeq" id="XP_010701771.1">
    <property type="nucleotide sequence ID" value="XM_010703469.1"/>
</dbReference>
<sequence length="1111" mass="123068">MDNALGKLPATRWDRLVAVLEENEPERTIDALHILEQAKKLNLSDFELFYLLLKRYQERQPRILIDVVSLYAMMSTWMEWIVQAQCCLDAQRNKMDASSSFHTAKVELGSVQTSSDLADSGPTLPFPSSNNCSSRLISSNPVDSSTNGDNGCGSQLDSPVRASHKGASSTLRGLRRKSDCRSLSTRPHLCFELGPGWKWDGLLDFLRNGRVLSCLVEEALGLCGKLEALQDHLSCPETLSLSTDELLHPSPTDMNRVIKDVAIDGATGGASANESFSPQSYLSTLDSSRLSCSRRGNVKLSKTLKMIEEQRKNLAASEQWVRKLNDMCERFLGWERSAHNNSVFFDLCNLNNFVRPLHSDDAHLLYRLHWLAVALYRVVNDPSIIPAPPRMSFIVCRDDLSGLLDTSEEDNEIDLLVAAKRSCLPLKTRLSVTMKDANIMQLHHPDMKASPRLLRCALVKGDVFVYFEEYHAFVPVWSVFQYFIQHLDELTWRFEVSRKEREQEQQVLGTTFSLMHGRLGATGDFTVNNGGATFDLTIRSSTMRHDCQRRPSEAPSNTQSMRSSTTPNPFDSLVDCKAPVTVLPRSFSHRSVTQAGTGIEVDIAVAKALLSRMSISSPHSAEPSLSSHSSPNTTRPDYIPLPPLNLATGEGITNKSYAVSSTADGDSTAAAPSASASGIGIALNAIKPPVSDSSTSAYMVSPLAPKLWSEARDESAEDQGPLSRETVTLMVERKDAVECDCNADVISNDVALMTSSCAVSCTPTPQVVVAREAHFHYGIDALNKDEELISDATMTLMSSEKYMSIRNFTASVFQESEQSGIALFSHRFRVSSGPIGKGAFGAVYKALNLDTGRIVAVKQSRYSYDDNTADLNWREFRMWSMLPPHPSVITFYGASREVDTHQLLLVMEYASGGSIVQLYRQFWPIPESLFYNHALGIARGLKHLHDYNVIHGDVKPENVLTRSDGSVAISDFGCSRFSLVGTDSDSSSFRSSLRESGSLLLFGTAAYMAPEVILNEPHLKSDAWAYACTLLQLWLGEAPWSTGERCFSALDTIPLMFYIASEEVVPFTTEQLERSPGWLQRIAQRAFERSVERRCSMAEIISILGEHRRSS</sequence>
<dbReference type="KEGG" id="lpan:LPMP_320840"/>
<dbReference type="InterPro" id="IPR008271">
    <property type="entry name" value="Ser/Thr_kinase_AS"/>
</dbReference>
<dbReference type="GO" id="GO:0004674">
    <property type="term" value="F:protein serine/threonine kinase activity"/>
    <property type="evidence" value="ECO:0007669"/>
    <property type="project" value="UniProtKB-EC"/>
</dbReference>
<dbReference type="PROSITE" id="PS50011">
    <property type="entry name" value="PROTEIN_KINASE_DOM"/>
    <property type="match status" value="1"/>
</dbReference>
<feature type="compositionally biased region" description="Polar residues" evidence="4">
    <location>
        <begin position="141"/>
        <end position="157"/>
    </location>
</feature>
<reference evidence="6 7" key="1">
    <citation type="journal article" date="2015" name="Sci. Rep.">
        <title>The genome of Leishmania panamensis: insights into genomics of the L. (Viannia) subgenus.</title>
        <authorList>
            <person name="Llanes A."/>
            <person name="Restrepo C.M."/>
            <person name="Vecchio G.D."/>
            <person name="Anguizola F.J."/>
            <person name="Lleonart R."/>
        </authorList>
    </citation>
    <scope>NUCLEOTIDE SEQUENCE [LARGE SCALE GENOMIC DNA]</scope>
    <source>
        <strain evidence="6 7">MHOM/PA/94/PSC-1</strain>
    </source>
</reference>
<dbReference type="Gene3D" id="1.10.510.10">
    <property type="entry name" value="Transferase(Phosphotransferase) domain 1"/>
    <property type="match status" value="1"/>
</dbReference>
<protein>
    <submittedName>
        <fullName evidence="6">Protein kinase, putative</fullName>
        <ecNumber evidence="6">2.7.11.1</ecNumber>
    </submittedName>
</protein>
<evidence type="ECO:0000259" key="5">
    <source>
        <dbReference type="PROSITE" id="PS50011"/>
    </source>
</evidence>
<evidence type="ECO:0000256" key="4">
    <source>
        <dbReference type="SAM" id="MobiDB-lite"/>
    </source>
</evidence>
<dbReference type="EC" id="2.7.11.1" evidence="6"/>
<keyword evidence="2 3" id="KW-0067">ATP-binding</keyword>
<dbReference type="eggNOG" id="KOG0198">
    <property type="taxonomic scope" value="Eukaryota"/>
</dbReference>
<feature type="region of interest" description="Disordered" evidence="4">
    <location>
        <begin position="543"/>
        <end position="570"/>
    </location>
</feature>
<feature type="region of interest" description="Disordered" evidence="4">
    <location>
        <begin position="617"/>
        <end position="638"/>
    </location>
</feature>
<dbReference type="SUPFAM" id="SSF56112">
    <property type="entry name" value="Protein kinase-like (PK-like)"/>
    <property type="match status" value="1"/>
</dbReference>
<dbReference type="GeneID" id="22577825"/>
<feature type="region of interest" description="Disordered" evidence="4">
    <location>
        <begin position="140"/>
        <end position="173"/>
    </location>
</feature>
<dbReference type="GO" id="GO:0005829">
    <property type="term" value="C:cytosol"/>
    <property type="evidence" value="ECO:0007669"/>
    <property type="project" value="TreeGrafter"/>
</dbReference>
<feature type="compositionally biased region" description="Polar residues" evidence="4">
    <location>
        <begin position="554"/>
        <end position="569"/>
    </location>
</feature>
<dbReference type="PROSITE" id="PS00107">
    <property type="entry name" value="PROTEIN_KINASE_ATP"/>
    <property type="match status" value="1"/>
</dbReference>
<dbReference type="Pfam" id="PF00069">
    <property type="entry name" value="Pkinase"/>
    <property type="match status" value="1"/>
</dbReference>
<feature type="compositionally biased region" description="Low complexity" evidence="4">
    <location>
        <begin position="617"/>
        <end position="631"/>
    </location>
</feature>
<accession>A0A088RYE4</accession>
<keyword evidence="7" id="KW-1185">Reference proteome</keyword>
<dbReference type="PROSITE" id="PS00108">
    <property type="entry name" value="PROTEIN_KINASE_ST"/>
    <property type="match status" value="1"/>
</dbReference>
<evidence type="ECO:0000256" key="1">
    <source>
        <dbReference type="ARBA" id="ARBA00022741"/>
    </source>
</evidence>
<dbReference type="SMART" id="SM00220">
    <property type="entry name" value="S_TKc"/>
    <property type="match status" value="1"/>
</dbReference>
<dbReference type="VEuPathDB" id="TriTrypDB:LPMP_320840"/>
<feature type="domain" description="Protein kinase" evidence="5">
    <location>
        <begin position="829"/>
        <end position="1110"/>
    </location>
</feature>
<dbReference type="GO" id="GO:0005524">
    <property type="term" value="F:ATP binding"/>
    <property type="evidence" value="ECO:0007669"/>
    <property type="project" value="UniProtKB-UniRule"/>
</dbReference>
<dbReference type="PANTHER" id="PTHR47096:SF1">
    <property type="entry name" value="MISSHAPEN LIKE KINASE 1"/>
    <property type="match status" value="1"/>
</dbReference>
<feature type="compositionally biased region" description="Basic and acidic residues" evidence="4">
    <location>
        <begin position="543"/>
        <end position="552"/>
    </location>
</feature>
<name>A0A088RYE4_LEIPA</name>